<gene>
    <name evidence="3" type="ORF">KL86DES1_21027</name>
</gene>
<dbReference type="InterPro" id="IPR008988">
    <property type="entry name" value="Transcriptional_repressor_C"/>
</dbReference>
<sequence>MDRSENVFPITALKVGEPAFIVSINARGELARRIRDMGLGSGMPVSVVGYAPLRDPLALRCAEVTIALRRREAKAIMVRQNSEAQAPAAAKAPKR</sequence>
<dbReference type="SUPFAM" id="SSF50037">
    <property type="entry name" value="C-terminal domain of transcriptional repressors"/>
    <property type="match status" value="1"/>
</dbReference>
<dbReference type="PANTHER" id="PTHR42954:SF2">
    <property type="entry name" value="FE(2+) TRANSPORT PROTEIN A"/>
    <property type="match status" value="1"/>
</dbReference>
<dbReference type="InterPro" id="IPR052713">
    <property type="entry name" value="FeoA"/>
</dbReference>
<dbReference type="Pfam" id="PF04023">
    <property type="entry name" value="FeoA"/>
    <property type="match status" value="1"/>
</dbReference>
<keyword evidence="1" id="KW-0408">Iron</keyword>
<evidence type="ECO:0000313" key="3">
    <source>
        <dbReference type="EMBL" id="SCM73094.1"/>
    </source>
</evidence>
<dbReference type="Gene3D" id="2.30.30.90">
    <property type="match status" value="1"/>
</dbReference>
<organism evidence="3">
    <name type="scientific">uncultured Desulfovibrio sp</name>
    <dbReference type="NCBI Taxonomy" id="167968"/>
    <lineage>
        <taxon>Bacteria</taxon>
        <taxon>Pseudomonadati</taxon>
        <taxon>Thermodesulfobacteriota</taxon>
        <taxon>Desulfovibrionia</taxon>
        <taxon>Desulfovibrionales</taxon>
        <taxon>Desulfovibrionaceae</taxon>
        <taxon>Desulfovibrio</taxon>
        <taxon>environmental samples</taxon>
    </lineage>
</organism>
<dbReference type="InterPro" id="IPR038157">
    <property type="entry name" value="FeoA_core_dom"/>
</dbReference>
<name>A0A212L690_9BACT</name>
<dbReference type="AlphaFoldDB" id="A0A212L690"/>
<accession>A0A212L690</accession>
<evidence type="ECO:0000256" key="1">
    <source>
        <dbReference type="ARBA" id="ARBA00023004"/>
    </source>
</evidence>
<dbReference type="RefSeq" id="WP_179980500.1">
    <property type="nucleotide sequence ID" value="NZ_LT608333.1"/>
</dbReference>
<dbReference type="PANTHER" id="PTHR42954">
    <property type="entry name" value="FE(2+) TRANSPORT PROTEIN A"/>
    <property type="match status" value="1"/>
</dbReference>
<reference evidence="3" key="1">
    <citation type="submission" date="2016-08" db="EMBL/GenBank/DDBJ databases">
        <authorList>
            <person name="Seilhamer J.J."/>
        </authorList>
    </citation>
    <scope>NUCLEOTIDE SEQUENCE</scope>
    <source>
        <strain evidence="3">86-1</strain>
    </source>
</reference>
<dbReference type="InterPro" id="IPR007167">
    <property type="entry name" value="Fe-transptr_FeoA-like"/>
</dbReference>
<evidence type="ECO:0000259" key="2">
    <source>
        <dbReference type="SMART" id="SM00899"/>
    </source>
</evidence>
<feature type="domain" description="Ferrous iron transporter FeoA-like" evidence="2">
    <location>
        <begin position="8"/>
        <end position="80"/>
    </location>
</feature>
<dbReference type="EMBL" id="FMJC01000002">
    <property type="protein sequence ID" value="SCM73094.1"/>
    <property type="molecule type" value="Genomic_DNA"/>
</dbReference>
<protein>
    <submittedName>
        <fullName evidence="3">Fe2+ transport system protein A</fullName>
    </submittedName>
</protein>
<dbReference type="GO" id="GO:0046914">
    <property type="term" value="F:transition metal ion binding"/>
    <property type="evidence" value="ECO:0007669"/>
    <property type="project" value="InterPro"/>
</dbReference>
<dbReference type="SMART" id="SM00899">
    <property type="entry name" value="FeoA"/>
    <property type="match status" value="1"/>
</dbReference>
<proteinExistence type="predicted"/>